<evidence type="ECO:0000259" key="4">
    <source>
        <dbReference type="SMART" id="SM00563"/>
    </source>
</evidence>
<evidence type="ECO:0000313" key="5">
    <source>
        <dbReference type="EMBL" id="CAD8461196.1"/>
    </source>
</evidence>
<proteinExistence type="predicted"/>
<dbReference type="EMBL" id="HBEM01029562">
    <property type="protein sequence ID" value="CAD8461196.1"/>
    <property type="molecule type" value="Transcribed_RNA"/>
</dbReference>
<dbReference type="AlphaFoldDB" id="A0A7S0DPX5"/>
<sequence length="280" mass="31893">MAAFTTWFQICLSIVFLQVRVWCELIHLLPCISKTTQERWSMLVLCVYLKAFLFSQCQLSFKVDRDEIQAGWDSIRRSLRSGKSVFLLMNHVSKLDGLLMAMLAPVDVTAKCKTYMNVRLFKAFLVGRLWKLVGHLPVYFKSNDHGAFKVDKEKQAVVSKKLRGFMATGKILIFCPEGQINNDPRTLQPFRRGSFDMPSEMGMDIWALTTANCDKVWPKLAPMGGYPATIKISLKKIHSGNPRKKNASLDEVKEACKNLADKCQIKMQAEVDKFYSGKVH</sequence>
<feature type="signal peptide" evidence="3">
    <location>
        <begin position="1"/>
        <end position="23"/>
    </location>
</feature>
<keyword evidence="3" id="KW-0732">Signal</keyword>
<dbReference type="Pfam" id="PF01553">
    <property type="entry name" value="Acyltransferase"/>
    <property type="match status" value="1"/>
</dbReference>
<organism evidence="5">
    <name type="scientific">Amorphochlora amoebiformis</name>
    <dbReference type="NCBI Taxonomy" id="1561963"/>
    <lineage>
        <taxon>Eukaryota</taxon>
        <taxon>Sar</taxon>
        <taxon>Rhizaria</taxon>
        <taxon>Cercozoa</taxon>
        <taxon>Chlorarachniophyceae</taxon>
        <taxon>Amorphochlora</taxon>
    </lineage>
</organism>
<evidence type="ECO:0000256" key="3">
    <source>
        <dbReference type="SAM" id="SignalP"/>
    </source>
</evidence>
<dbReference type="GO" id="GO:0005783">
    <property type="term" value="C:endoplasmic reticulum"/>
    <property type="evidence" value="ECO:0007669"/>
    <property type="project" value="TreeGrafter"/>
</dbReference>
<name>A0A7S0DPX5_9EUKA</name>
<keyword evidence="1" id="KW-0808">Transferase</keyword>
<dbReference type="InterPro" id="IPR002123">
    <property type="entry name" value="Plipid/glycerol_acylTrfase"/>
</dbReference>
<gene>
    <name evidence="5" type="ORF">LAMO00422_LOCUS20154</name>
</gene>
<accession>A0A7S0DPX5</accession>
<evidence type="ECO:0000256" key="2">
    <source>
        <dbReference type="ARBA" id="ARBA00023315"/>
    </source>
</evidence>
<feature type="chain" id="PRO_5030691837" description="Phospholipid/glycerol acyltransferase domain-containing protein" evidence="3">
    <location>
        <begin position="24"/>
        <end position="280"/>
    </location>
</feature>
<dbReference type="SUPFAM" id="SSF69593">
    <property type="entry name" value="Glycerol-3-phosphate (1)-acyltransferase"/>
    <property type="match status" value="1"/>
</dbReference>
<dbReference type="PANTHER" id="PTHR10434:SF48">
    <property type="entry name" value="PUTATIVE-RELATED"/>
    <property type="match status" value="1"/>
</dbReference>
<feature type="domain" description="Phospholipid/glycerol acyltransferase" evidence="4">
    <location>
        <begin position="85"/>
        <end position="213"/>
    </location>
</feature>
<dbReference type="GO" id="GO:0003841">
    <property type="term" value="F:1-acylglycerol-3-phosphate O-acyltransferase activity"/>
    <property type="evidence" value="ECO:0007669"/>
    <property type="project" value="TreeGrafter"/>
</dbReference>
<dbReference type="GO" id="GO:0006654">
    <property type="term" value="P:phosphatidic acid biosynthetic process"/>
    <property type="evidence" value="ECO:0007669"/>
    <property type="project" value="TreeGrafter"/>
</dbReference>
<reference evidence="5" key="1">
    <citation type="submission" date="2021-01" db="EMBL/GenBank/DDBJ databases">
        <authorList>
            <person name="Corre E."/>
            <person name="Pelletier E."/>
            <person name="Niang G."/>
            <person name="Scheremetjew M."/>
            <person name="Finn R."/>
            <person name="Kale V."/>
            <person name="Holt S."/>
            <person name="Cochrane G."/>
            <person name="Meng A."/>
            <person name="Brown T."/>
            <person name="Cohen L."/>
        </authorList>
    </citation>
    <scope>NUCLEOTIDE SEQUENCE</scope>
    <source>
        <strain evidence="5">CCMP2058</strain>
    </source>
</reference>
<protein>
    <recommendedName>
        <fullName evidence="4">Phospholipid/glycerol acyltransferase domain-containing protein</fullName>
    </recommendedName>
</protein>
<dbReference type="SMART" id="SM00563">
    <property type="entry name" value="PlsC"/>
    <property type="match status" value="1"/>
</dbReference>
<evidence type="ECO:0000256" key="1">
    <source>
        <dbReference type="ARBA" id="ARBA00022679"/>
    </source>
</evidence>
<dbReference type="PANTHER" id="PTHR10434">
    <property type="entry name" value="1-ACYL-SN-GLYCEROL-3-PHOSPHATE ACYLTRANSFERASE"/>
    <property type="match status" value="1"/>
</dbReference>
<keyword evidence="2" id="KW-0012">Acyltransferase</keyword>